<dbReference type="AlphaFoldDB" id="H0EYU9"/>
<evidence type="ECO:0000313" key="1">
    <source>
        <dbReference type="EMBL" id="EHK96302.1"/>
    </source>
</evidence>
<evidence type="ECO:0000313" key="2">
    <source>
        <dbReference type="Proteomes" id="UP000005446"/>
    </source>
</evidence>
<reference evidence="1 2" key="1">
    <citation type="journal article" date="2012" name="Eukaryot. Cell">
        <title>Genome sequence of the fungus Glarea lozoyensis: the first genome sequence of a species from the Helotiaceae family.</title>
        <authorList>
            <person name="Youssar L."/>
            <person name="Gruening B.A."/>
            <person name="Erxleben A."/>
            <person name="Guenther S."/>
            <person name="Huettel W."/>
        </authorList>
    </citation>
    <scope>NUCLEOTIDE SEQUENCE [LARGE SCALE GENOMIC DNA]</scope>
    <source>
        <strain evidence="2">ATCC 74030 / MF5533</strain>
    </source>
</reference>
<comment type="caution">
    <text evidence="1">The sequence shown here is derived from an EMBL/GenBank/DDBJ whole genome shotgun (WGS) entry which is preliminary data.</text>
</comment>
<dbReference type="Proteomes" id="UP000005446">
    <property type="component" value="Unassembled WGS sequence"/>
</dbReference>
<sequence>MGKGAKSTVHHCPMKSKGGCRPALGGPKNRRYCSTHQTFCATPSCKHIFPFLKTTDVCNSCGSFHEDNIKAQKEKEAEEKYANSKKK</sequence>
<dbReference type="HOGENOM" id="CLU_2483562_0_0_1"/>
<gene>
    <name evidence="1" type="ORF">M7I_8009</name>
</gene>
<dbReference type="InParanoid" id="H0EYU9"/>
<name>H0EYU9_GLAL7</name>
<protein>
    <submittedName>
        <fullName evidence="1">Uncharacterized protein</fullName>
    </submittedName>
</protein>
<dbReference type="EMBL" id="AGUE01000258">
    <property type="protein sequence ID" value="EHK96302.1"/>
    <property type="molecule type" value="Genomic_DNA"/>
</dbReference>
<proteinExistence type="predicted"/>
<accession>H0EYU9</accession>
<keyword evidence="2" id="KW-1185">Reference proteome</keyword>
<dbReference type="OrthoDB" id="3485948at2759"/>
<organism evidence="1 2">
    <name type="scientific">Glarea lozoyensis (strain ATCC 74030 / MF5533)</name>
    <dbReference type="NCBI Taxonomy" id="1104152"/>
    <lineage>
        <taxon>Eukaryota</taxon>
        <taxon>Fungi</taxon>
        <taxon>Dikarya</taxon>
        <taxon>Ascomycota</taxon>
        <taxon>Pezizomycotina</taxon>
        <taxon>Leotiomycetes</taxon>
        <taxon>Helotiales</taxon>
        <taxon>Helotiaceae</taxon>
        <taxon>Glarea</taxon>
    </lineage>
</organism>